<proteinExistence type="predicted"/>
<evidence type="ECO:0000256" key="1">
    <source>
        <dbReference type="SAM" id="Coils"/>
    </source>
</evidence>
<evidence type="ECO:0000313" key="2">
    <source>
        <dbReference type="Ensembl" id="ENSHCOP00000001933.1"/>
    </source>
</evidence>
<sequence>MKEMELSVASDKHQQEIERMTTVLHMKEELVRKLKESLRTLQQQGEESFLQGQELCDRFLNPRGLVNKSSGVLQNSKLAEEVKQLQIKITHLENVISSQQADLIKWKNRALKMKSKAKVDVKPSPPCTPTKQGLAVCSDFLPQSPKKFVVASQKVLDSPIKLLESPKVPLLDSPKSKFFDKGANLLPGTFPKMFFDNSNLGISADANPDGCASQPPEALESCITQ</sequence>
<dbReference type="Ensembl" id="ENSHCOT00000011264.1">
    <property type="protein sequence ID" value="ENSHCOP00000001933.1"/>
    <property type="gene ID" value="ENSHCOG00000002981.1"/>
</dbReference>
<protein>
    <submittedName>
        <fullName evidence="2">Uncharacterized protein</fullName>
    </submittedName>
</protein>
<keyword evidence="1" id="KW-0175">Coiled coil</keyword>
<dbReference type="Proteomes" id="UP000264820">
    <property type="component" value="Unplaced"/>
</dbReference>
<dbReference type="GeneTree" id="ENSGT00740000116948"/>
<reference evidence="2" key="1">
    <citation type="submission" date="2025-08" db="UniProtKB">
        <authorList>
            <consortium name="Ensembl"/>
        </authorList>
    </citation>
    <scope>IDENTIFICATION</scope>
</reference>
<feature type="coiled-coil region" evidence="1">
    <location>
        <begin position="75"/>
        <end position="102"/>
    </location>
</feature>
<keyword evidence="3" id="KW-1185">Reference proteome</keyword>
<dbReference type="AlphaFoldDB" id="A0A3Q2XCX7"/>
<accession>A0A3Q2XCX7</accession>
<evidence type="ECO:0000313" key="3">
    <source>
        <dbReference type="Proteomes" id="UP000264820"/>
    </source>
</evidence>
<organism evidence="2 3">
    <name type="scientific">Hippocampus comes</name>
    <name type="common">Tiger tail seahorse</name>
    <dbReference type="NCBI Taxonomy" id="109280"/>
    <lineage>
        <taxon>Eukaryota</taxon>
        <taxon>Metazoa</taxon>
        <taxon>Chordata</taxon>
        <taxon>Craniata</taxon>
        <taxon>Vertebrata</taxon>
        <taxon>Euteleostomi</taxon>
        <taxon>Actinopterygii</taxon>
        <taxon>Neopterygii</taxon>
        <taxon>Teleostei</taxon>
        <taxon>Neoteleostei</taxon>
        <taxon>Acanthomorphata</taxon>
        <taxon>Syngnathiaria</taxon>
        <taxon>Syngnathiformes</taxon>
        <taxon>Syngnathoidei</taxon>
        <taxon>Syngnathidae</taxon>
        <taxon>Hippocampus</taxon>
    </lineage>
</organism>
<name>A0A3Q2XCX7_HIPCM</name>
<reference evidence="2" key="2">
    <citation type="submission" date="2025-09" db="UniProtKB">
        <authorList>
            <consortium name="Ensembl"/>
        </authorList>
    </citation>
    <scope>IDENTIFICATION</scope>
</reference>